<name>A0A7D9LXR1_PARCT</name>
<comment type="caution">
    <text evidence="1">The sequence shown here is derived from an EMBL/GenBank/DDBJ whole genome shotgun (WGS) entry which is preliminary data.</text>
</comment>
<evidence type="ECO:0000313" key="1">
    <source>
        <dbReference type="EMBL" id="CAB4040153.1"/>
    </source>
</evidence>
<dbReference type="EMBL" id="CACRXK020026372">
    <property type="protein sequence ID" value="CAB4040153.1"/>
    <property type="molecule type" value="Genomic_DNA"/>
</dbReference>
<dbReference type="OrthoDB" id="10640041at2759"/>
<reference evidence="1" key="1">
    <citation type="submission" date="2020-04" db="EMBL/GenBank/DDBJ databases">
        <authorList>
            <person name="Alioto T."/>
            <person name="Alioto T."/>
            <person name="Gomez Garrido J."/>
        </authorList>
    </citation>
    <scope>NUCLEOTIDE SEQUENCE</scope>
    <source>
        <strain evidence="1">A484AB</strain>
    </source>
</reference>
<organism evidence="1 2">
    <name type="scientific">Paramuricea clavata</name>
    <name type="common">Red gorgonian</name>
    <name type="synonym">Violescent sea-whip</name>
    <dbReference type="NCBI Taxonomy" id="317549"/>
    <lineage>
        <taxon>Eukaryota</taxon>
        <taxon>Metazoa</taxon>
        <taxon>Cnidaria</taxon>
        <taxon>Anthozoa</taxon>
        <taxon>Octocorallia</taxon>
        <taxon>Malacalcyonacea</taxon>
        <taxon>Plexauridae</taxon>
        <taxon>Paramuricea</taxon>
    </lineage>
</organism>
<proteinExistence type="predicted"/>
<gene>
    <name evidence="1" type="ORF">PACLA_8A069935</name>
</gene>
<evidence type="ECO:0000313" key="2">
    <source>
        <dbReference type="Proteomes" id="UP001152795"/>
    </source>
</evidence>
<dbReference type="AlphaFoldDB" id="A0A7D9LXR1"/>
<sequence>MFLLIFYCGLISFVVSAHSNNDTLDDGDKLNISTTLSALPSTTIPVSKKCVVEMKESEISQIVELFNSNVVNVVDIHVSFSGTSHDKHLLSDFHVSLMNPIGREIIHTLDGPEFRYLTWTLNTGIRNFELRFKENQSECIKRNENVTNFALENTQNIIRSINLATNYDVCSSYKETSSGEVKRICCQITKSNSTKFNEGCSEPKSFLYGSSVLWDVISVMMLLFSCYWKTMEEKYCVLKRLIYEACRDKQQVNNGCIPNRHPKREEKVLPVVSKELYDKIREELLPYVTNLFYFGLKIFWSFVFSFGIFKLINMLNELNVTGVVQVVTTASLGIMPHIFNMVASRISEEGKKAWEERLKLNVKYMVEDLIREDPELARTVLIKQKNDVATSVGEVTENIQYESSV</sequence>
<protein>
    <submittedName>
        <fullName evidence="1">Uncharacterized protein</fullName>
    </submittedName>
</protein>
<keyword evidence="2" id="KW-1185">Reference proteome</keyword>
<dbReference type="Proteomes" id="UP001152795">
    <property type="component" value="Unassembled WGS sequence"/>
</dbReference>
<accession>A0A7D9LXR1</accession>